<evidence type="ECO:0000259" key="2">
    <source>
        <dbReference type="Pfam" id="PF00326"/>
    </source>
</evidence>
<dbReference type="GO" id="GO:0004252">
    <property type="term" value="F:serine-type endopeptidase activity"/>
    <property type="evidence" value="ECO:0007669"/>
    <property type="project" value="InterPro"/>
</dbReference>
<dbReference type="SUPFAM" id="SSF53474">
    <property type="entry name" value="alpha/beta-Hydrolases"/>
    <property type="match status" value="1"/>
</dbReference>
<evidence type="ECO:0000313" key="4">
    <source>
        <dbReference type="Proteomes" id="UP000662857"/>
    </source>
</evidence>
<dbReference type="GO" id="GO:0006508">
    <property type="term" value="P:proteolysis"/>
    <property type="evidence" value="ECO:0007669"/>
    <property type="project" value="InterPro"/>
</dbReference>
<dbReference type="RefSeq" id="WP_239678612.1">
    <property type="nucleotide sequence ID" value="NZ_CP070499.1"/>
</dbReference>
<dbReference type="SUPFAM" id="SSF69304">
    <property type="entry name" value="Tricorn protease N-terminal domain"/>
    <property type="match status" value="1"/>
</dbReference>
<name>A0A895YNW0_9ACTN</name>
<dbReference type="EMBL" id="CP070499">
    <property type="protein sequence ID" value="QSB16396.1"/>
    <property type="molecule type" value="Genomic_DNA"/>
</dbReference>
<dbReference type="Gene3D" id="3.40.50.1820">
    <property type="entry name" value="alpha/beta hydrolase"/>
    <property type="match status" value="1"/>
</dbReference>
<dbReference type="InterPro" id="IPR011042">
    <property type="entry name" value="6-blade_b-propeller_TolB-like"/>
</dbReference>
<gene>
    <name evidence="3" type="ORF">JQS43_09005</name>
</gene>
<evidence type="ECO:0000313" key="3">
    <source>
        <dbReference type="EMBL" id="QSB16396.1"/>
    </source>
</evidence>
<dbReference type="Pfam" id="PF00326">
    <property type="entry name" value="Peptidase_S9"/>
    <property type="match status" value="1"/>
</dbReference>
<sequence length="609" mass="67212">MSDAPRPPRFEQFFAVRRFQPTLAFTAAGDGLLFSTNISGQFNLWRLPVTGGWPHQLTSFEDHTVRGIAPAPDGSTVLFAADHDGDEFHQLYAVDPDGGWPVAWTEAWQVQHLLGDGAWHPDGRRVVYSANSQTPTAMDVWLRDTDSGEVRKLFGTGRFCVPAGFSPDGASLVCVEMLANDHHQLHVVELETGEARLVTDHTEPTKFYPGPWAADGSGLWVRTDLGRDFTGLAFLDLATGKLEWVATPEWDVEEVAADDAGTVLLWLVNEDGWGRIYGRDLRTGEDLPAADLPPGCGTIFGTGLTVSPDGQRAALLWSQPRRAQELYLLTLATGEATRLTDNMLGGLAPEQLVAPSLIRYRSADELDVPAWVYRPDRPGRLPVVLSIHGGPEAQERPLYAGLYQYLCSRGIAVVATNIRGSTGYGTSYQRLIHRDWGGGDLADWEHAVRWLHAQDWVDPDRIGVYGGSYGGFATLSCVTRLPQYWAAAVDIVGPSNLVSFTKAVPPTWRALMARWVGDPETEADFLMERSPISYVDNVRTPLLVIQGAQDPRVVKGESDQMVARLQELGREVEYVVFDDEGHGFTRRSNEVRAMRLTADWFTDRLAGDS</sequence>
<dbReference type="KEGG" id="nhy:JQS43_09005"/>
<feature type="domain" description="Peptidase S9 prolyl oligopeptidase catalytic" evidence="2">
    <location>
        <begin position="404"/>
        <end position="605"/>
    </location>
</feature>
<dbReference type="PANTHER" id="PTHR42776">
    <property type="entry name" value="SERINE PEPTIDASE S9 FAMILY MEMBER"/>
    <property type="match status" value="1"/>
</dbReference>
<dbReference type="Proteomes" id="UP000662857">
    <property type="component" value="Chromosome"/>
</dbReference>
<accession>A0A895YNW0</accession>
<dbReference type="PANTHER" id="PTHR42776:SF27">
    <property type="entry name" value="DIPEPTIDYL PEPTIDASE FAMILY MEMBER 6"/>
    <property type="match status" value="1"/>
</dbReference>
<dbReference type="InterPro" id="IPR001375">
    <property type="entry name" value="Peptidase_S9_cat"/>
</dbReference>
<keyword evidence="4" id="KW-1185">Reference proteome</keyword>
<organism evidence="3 4">
    <name type="scientific">Natronosporangium hydrolyticum</name>
    <dbReference type="NCBI Taxonomy" id="2811111"/>
    <lineage>
        <taxon>Bacteria</taxon>
        <taxon>Bacillati</taxon>
        <taxon>Actinomycetota</taxon>
        <taxon>Actinomycetes</taxon>
        <taxon>Micromonosporales</taxon>
        <taxon>Micromonosporaceae</taxon>
        <taxon>Natronosporangium</taxon>
    </lineage>
</organism>
<dbReference type="PRINTS" id="PR00862">
    <property type="entry name" value="PROLIGOPTASE"/>
</dbReference>
<protein>
    <submittedName>
        <fullName evidence="3">S9 family peptidase</fullName>
    </submittedName>
</protein>
<dbReference type="InterPro" id="IPR002470">
    <property type="entry name" value="Peptidase_S9A"/>
</dbReference>
<reference evidence="3" key="1">
    <citation type="submission" date="2021-02" db="EMBL/GenBank/DDBJ databases">
        <title>Natrosporangium hydrolyticum gen. nov., sp. nov, a haloalkaliphilic actinobacterium from a soda solonchak soil.</title>
        <authorList>
            <person name="Sorokin D.Y."/>
            <person name="Khijniak T.V."/>
            <person name="Zakharycheva A.P."/>
            <person name="Boueva O.V."/>
            <person name="Ariskina E.V."/>
            <person name="Hahnke R.L."/>
            <person name="Bunk B."/>
            <person name="Sproer C."/>
            <person name="Schumann P."/>
            <person name="Evtushenko L.I."/>
            <person name="Kublanov I.V."/>
        </authorList>
    </citation>
    <scope>NUCLEOTIDE SEQUENCE</scope>
    <source>
        <strain evidence="3">DSM 106523</strain>
    </source>
</reference>
<proteinExistence type="predicted"/>
<keyword evidence="1" id="KW-0378">Hydrolase</keyword>
<dbReference type="InterPro" id="IPR029058">
    <property type="entry name" value="AB_hydrolase_fold"/>
</dbReference>
<dbReference type="Gene3D" id="2.120.10.30">
    <property type="entry name" value="TolB, C-terminal domain"/>
    <property type="match status" value="2"/>
</dbReference>
<dbReference type="AlphaFoldDB" id="A0A895YNW0"/>
<evidence type="ECO:0000256" key="1">
    <source>
        <dbReference type="ARBA" id="ARBA00022801"/>
    </source>
</evidence>